<feature type="transmembrane region" description="Helical" evidence="6">
    <location>
        <begin position="422"/>
        <end position="442"/>
    </location>
</feature>
<protein>
    <submittedName>
        <fullName evidence="8">Niacin/nicotinamide transporter NaiP</fullName>
    </submittedName>
</protein>
<accession>A0ABZ3ITE2</accession>
<dbReference type="PANTHER" id="PTHR23508:SF10">
    <property type="entry name" value="CARBOXYLIC ACID TRANSPORTER PROTEIN HOMOLOG"/>
    <property type="match status" value="1"/>
</dbReference>
<dbReference type="Pfam" id="PF07690">
    <property type="entry name" value="MFS_1"/>
    <property type="match status" value="1"/>
</dbReference>
<keyword evidence="9" id="KW-1185">Reference proteome</keyword>
<feature type="transmembrane region" description="Helical" evidence="6">
    <location>
        <begin position="25"/>
        <end position="50"/>
    </location>
</feature>
<feature type="transmembrane region" description="Helical" evidence="6">
    <location>
        <begin position="180"/>
        <end position="203"/>
    </location>
</feature>
<dbReference type="EMBL" id="CP155573">
    <property type="protein sequence ID" value="XFO68942.1"/>
    <property type="molecule type" value="Genomic_DNA"/>
</dbReference>
<comment type="subcellular location">
    <subcellularLocation>
        <location evidence="1">Cell membrane</location>
        <topology evidence="1">Multi-pass membrane protein</topology>
    </subcellularLocation>
</comment>
<evidence type="ECO:0000259" key="7">
    <source>
        <dbReference type="PROSITE" id="PS50850"/>
    </source>
</evidence>
<dbReference type="RefSeq" id="WP_373665357.1">
    <property type="nucleotide sequence ID" value="NZ_CP155573.1"/>
</dbReference>
<feature type="transmembrane region" description="Helical" evidence="6">
    <location>
        <begin position="305"/>
        <end position="326"/>
    </location>
</feature>
<feature type="transmembrane region" description="Helical" evidence="6">
    <location>
        <begin position="392"/>
        <end position="416"/>
    </location>
</feature>
<dbReference type="InterPro" id="IPR036259">
    <property type="entry name" value="MFS_trans_sf"/>
</dbReference>
<dbReference type="Gene3D" id="1.20.1250.20">
    <property type="entry name" value="MFS general substrate transporter like domains"/>
    <property type="match status" value="1"/>
</dbReference>
<feature type="transmembrane region" description="Helical" evidence="6">
    <location>
        <begin position="119"/>
        <end position="140"/>
    </location>
</feature>
<proteinExistence type="predicted"/>
<evidence type="ECO:0000256" key="1">
    <source>
        <dbReference type="ARBA" id="ARBA00004651"/>
    </source>
</evidence>
<dbReference type="InterPro" id="IPR020846">
    <property type="entry name" value="MFS_dom"/>
</dbReference>
<evidence type="ECO:0000256" key="2">
    <source>
        <dbReference type="ARBA" id="ARBA00022448"/>
    </source>
</evidence>
<reference evidence="8" key="1">
    <citation type="submission" date="2024-05" db="EMBL/GenBank/DDBJ databases">
        <title>Isolation and characterization of Sporomusa carbonis sp. nov., a carboxydotrophic hydrogenogen in the genus of Sporomusa isolated from a charcoal burning pile.</title>
        <authorList>
            <person name="Boeer T."/>
            <person name="Rosenbaum F."/>
            <person name="Eysell L."/>
            <person name="Mueller V."/>
            <person name="Daniel R."/>
            <person name="Poehlein A."/>
        </authorList>
    </citation>
    <scope>NUCLEOTIDE SEQUENCE [LARGE SCALE GENOMIC DNA]</scope>
    <source>
        <strain evidence="8">DSM 10669</strain>
    </source>
</reference>
<name>A0ABZ3ITE2_9FIRM</name>
<evidence type="ECO:0000256" key="5">
    <source>
        <dbReference type="ARBA" id="ARBA00023136"/>
    </source>
</evidence>
<dbReference type="PANTHER" id="PTHR23508">
    <property type="entry name" value="CARBOXYLIC ACID TRANSPORTER PROTEIN HOMOLOG"/>
    <property type="match status" value="1"/>
</dbReference>
<evidence type="ECO:0000256" key="4">
    <source>
        <dbReference type="ARBA" id="ARBA00022989"/>
    </source>
</evidence>
<keyword evidence="5 6" id="KW-0472">Membrane</keyword>
<feature type="transmembrane region" description="Helical" evidence="6">
    <location>
        <begin position="62"/>
        <end position="86"/>
    </location>
</feature>
<gene>
    <name evidence="8" type="primary">naiP_3</name>
    <name evidence="8" type="ORF">SPSIL_051700</name>
</gene>
<feature type="transmembrane region" description="Helical" evidence="6">
    <location>
        <begin position="152"/>
        <end position="174"/>
    </location>
</feature>
<keyword evidence="3 6" id="KW-0812">Transmembrane</keyword>
<dbReference type="Proteomes" id="UP000216752">
    <property type="component" value="Chromosome"/>
</dbReference>
<keyword evidence="4 6" id="KW-1133">Transmembrane helix</keyword>
<organism evidence="8 9">
    <name type="scientific">Sporomusa silvacetica DSM 10669</name>
    <dbReference type="NCBI Taxonomy" id="1123289"/>
    <lineage>
        <taxon>Bacteria</taxon>
        <taxon>Bacillati</taxon>
        <taxon>Bacillota</taxon>
        <taxon>Negativicutes</taxon>
        <taxon>Selenomonadales</taxon>
        <taxon>Sporomusaceae</taxon>
        <taxon>Sporomusa</taxon>
    </lineage>
</organism>
<feature type="transmembrane region" description="Helical" evidence="6">
    <location>
        <begin position="333"/>
        <end position="351"/>
    </location>
</feature>
<evidence type="ECO:0000256" key="6">
    <source>
        <dbReference type="SAM" id="Phobius"/>
    </source>
</evidence>
<feature type="transmembrane region" description="Helical" evidence="6">
    <location>
        <begin position="265"/>
        <end position="285"/>
    </location>
</feature>
<feature type="transmembrane region" description="Helical" evidence="6">
    <location>
        <begin position="357"/>
        <end position="380"/>
    </location>
</feature>
<evidence type="ECO:0000313" key="9">
    <source>
        <dbReference type="Proteomes" id="UP000216752"/>
    </source>
</evidence>
<feature type="transmembrane region" description="Helical" evidence="6">
    <location>
        <begin position="93"/>
        <end position="113"/>
    </location>
</feature>
<evidence type="ECO:0000256" key="3">
    <source>
        <dbReference type="ARBA" id="ARBA00022692"/>
    </source>
</evidence>
<evidence type="ECO:0000313" key="8">
    <source>
        <dbReference type="EMBL" id="XFO68942.1"/>
    </source>
</evidence>
<sequence>MSQTQSGERLRIAWRLERLPSSKPIFFMATALVVSYLIEATDNGAIGYFLPVLAKEYNLTPAMMGFVGTISNVGIMVGAAISGYLCDIIGRKLCVWVSMLIFGAFGVLLSVAADLNTVMIARVGIGLGMGGFLPAVTTYLSEMVPAKLRVSYMSALIGCTAGGYMLAGIMSYHLIPIPGIGWRGVALLIAVLSLFAFVIAKYVPESPLWLESKGRFEEADKIISEIERKVEKSVGHALPEVVIPADYKPVEQQKVGLAAIFGKEYLVTTIMVTLWWTAVVGANVGLTTWFSTLMVAKGFTIQKSIGFVTLMFAGGFLGFPVVRFLAKRIGHKWTTALVAVLATIAAFSYGNSDTLPFILFFGVMYNCFAYSSAMINNIYTTELYSNRVRGTAIGWGYICARSGAIFVPLLFGFVMQNYGVPAVGYSAAALYLLAAVVVAVLGKEGNKVFTH</sequence>
<dbReference type="PROSITE" id="PS50850">
    <property type="entry name" value="MFS"/>
    <property type="match status" value="1"/>
</dbReference>
<dbReference type="InterPro" id="IPR011701">
    <property type="entry name" value="MFS"/>
</dbReference>
<dbReference type="SUPFAM" id="SSF103473">
    <property type="entry name" value="MFS general substrate transporter"/>
    <property type="match status" value="1"/>
</dbReference>
<keyword evidence="2" id="KW-0813">Transport</keyword>
<feature type="domain" description="Major facilitator superfamily (MFS) profile" evidence="7">
    <location>
        <begin position="28"/>
        <end position="446"/>
    </location>
</feature>